<reference evidence="3 4" key="1">
    <citation type="journal article" date="2021" name="Arch. Microbiol.">
        <title>Myceligenerans indicum sp. nov., an actinobacterium isolated from mangrove sediment of Sundarbans, India.</title>
        <authorList>
            <person name="Asha K."/>
            <person name="Bhadury P."/>
        </authorList>
    </citation>
    <scope>NUCLEOTIDE SEQUENCE [LARGE SCALE GENOMIC DNA]</scope>
    <source>
        <strain evidence="3 4">I2</strain>
    </source>
</reference>
<keyword evidence="1" id="KW-0732">Signal</keyword>
<sequence length="1045" mass="108285">MYLAQSTPRRLAAALAAAATVAAALAAPAAAAPPATTPGASHARPPAGYLDKSELKAAGRQVVGSGLLPVTDGSAPTGTGTTYYVDSAGGDDDAAGTSRSSAWRTFANVNATVFGPGDRILLRAGSTWSAGGDEVAREAYDYTDWTTGEPRDVLGEPATALLAPRGSGTADAPVVLSSYGDGNAPELNGRGVVNDVLQLTGQQHWDISHLEISNVTDGFDPTTFEPAAGNGQTPGDENPATGDLRGIHVQAENAGTLKGFEIHDVFVRDVSGVTWSVSRAGLDRSKRTGGIVFEGLKGDALTASQLADVTVRDSYLANTSFANLSFRQFSGMGTNRYRDVAPGWGDRAAGAAAVDGTLTEDPDWRPHSDIEIADNYLTNRGTEYGWDAMYLTSVRGATVKGNVIDGAGVSGIEMYYSDDIVVQDNEVAELEPRTGAADSNGIDPDRGTSNILVQANYVHDSGEGILLCGFGFSTTVVRYNVIADVDRNYVNPHGNSGVNVVHNNLMYNTREPLKDSVGFFNSSGSNGSYLVERNRHHLIDNVFVNTREDVGGAAFAAGYPGVDFSHNAYFGPEVVAPAADAAAITGDPVLGGDPADDLRNIVPGSAASALISAGVAVDLAEIAPGIQVTGGTNRSALPPAGDFFGEQVLTPPHVGPASYRPATGNGLVTGLVTDQDGEPVAGATVSAGELTVAADDGGRYAIEVLAGDYALTPSADLYADGDTVEVTLGDGETLRRDLALGRTLTTQGTVAGTVSSGGEGLADASVTVSRGGQAVATATSGADGRFTVPGVDGGDGYTVSATKDGHLPASRSDVTVRAARTVTVDLVLSLDPGDVVHVIDEDFDDEPAGAFTGTADGVLAARADAGAGTVTVVDDPAGGGNRYLRLDKSGWGSLSVYNTSDLDLTGVVTLEARLQRTTTYDGPDQVAMYSYTESDWNAADPPSSSNPSATFGFSRGKIMTHNVTGSSSVVNAADYEVGRWYTVRNVVNLDTGTFDFYVDDLTTPVLADQPLRTQVDDLDRFLFFGNRSNEGDLLVDYFRVSTGTP</sequence>
<evidence type="ECO:0000313" key="4">
    <source>
        <dbReference type="Proteomes" id="UP000675409"/>
    </source>
</evidence>
<dbReference type="Gene3D" id="2.60.40.1120">
    <property type="entry name" value="Carboxypeptidase-like, regulatory domain"/>
    <property type="match status" value="2"/>
</dbReference>
<dbReference type="InterPro" id="IPR006626">
    <property type="entry name" value="PbH1"/>
</dbReference>
<feature type="domain" description="Right handed beta helix" evidence="2">
    <location>
        <begin position="380"/>
        <end position="531"/>
    </location>
</feature>
<dbReference type="InterPro" id="IPR012334">
    <property type="entry name" value="Pectin_lyas_fold"/>
</dbReference>
<comment type="caution">
    <text evidence="3">The sequence shown here is derived from an EMBL/GenBank/DDBJ whole genome shotgun (WGS) entry which is preliminary data.</text>
</comment>
<dbReference type="SUPFAM" id="SSF49452">
    <property type="entry name" value="Starch-binding domain-like"/>
    <property type="match status" value="1"/>
</dbReference>
<dbReference type="RefSeq" id="WP_201845798.1">
    <property type="nucleotide sequence ID" value="NZ_JABBYC010000007.1"/>
</dbReference>
<feature type="chain" id="PRO_5045401773" description="Right handed beta helix domain-containing protein" evidence="1">
    <location>
        <begin position="27"/>
        <end position="1045"/>
    </location>
</feature>
<dbReference type="InterPro" id="IPR039448">
    <property type="entry name" value="Beta_helix"/>
</dbReference>
<keyword evidence="4" id="KW-1185">Reference proteome</keyword>
<dbReference type="EMBL" id="JABBYC010000007">
    <property type="protein sequence ID" value="MBL0885953.1"/>
    <property type="molecule type" value="Genomic_DNA"/>
</dbReference>
<dbReference type="Pfam" id="PF13229">
    <property type="entry name" value="Beta_helix"/>
    <property type="match status" value="1"/>
</dbReference>
<evidence type="ECO:0000313" key="3">
    <source>
        <dbReference type="EMBL" id="MBL0885953.1"/>
    </source>
</evidence>
<dbReference type="SUPFAM" id="SSF49464">
    <property type="entry name" value="Carboxypeptidase regulatory domain-like"/>
    <property type="match status" value="1"/>
</dbReference>
<dbReference type="SUPFAM" id="SSF51126">
    <property type="entry name" value="Pectin lyase-like"/>
    <property type="match status" value="1"/>
</dbReference>
<gene>
    <name evidence="3" type="ORF">HGK34_06630</name>
</gene>
<name>A0ABS1LIG7_9MICO</name>
<protein>
    <recommendedName>
        <fullName evidence="2">Right handed beta helix domain-containing protein</fullName>
    </recommendedName>
</protein>
<organism evidence="3 4">
    <name type="scientific">Myceligenerans indicum</name>
    <dbReference type="NCBI Taxonomy" id="2593663"/>
    <lineage>
        <taxon>Bacteria</taxon>
        <taxon>Bacillati</taxon>
        <taxon>Actinomycetota</taxon>
        <taxon>Actinomycetes</taxon>
        <taxon>Micrococcales</taxon>
        <taxon>Promicromonosporaceae</taxon>
        <taxon>Myceligenerans</taxon>
    </lineage>
</organism>
<dbReference type="Pfam" id="PF13620">
    <property type="entry name" value="CarboxypepD_reg"/>
    <property type="match status" value="2"/>
</dbReference>
<dbReference type="SMART" id="SM00710">
    <property type="entry name" value="PbH1"/>
    <property type="match status" value="6"/>
</dbReference>
<dbReference type="Proteomes" id="UP000675409">
    <property type="component" value="Unassembled WGS sequence"/>
</dbReference>
<dbReference type="InterPro" id="IPR008969">
    <property type="entry name" value="CarboxyPept-like_regulatory"/>
</dbReference>
<feature type="signal peptide" evidence="1">
    <location>
        <begin position="1"/>
        <end position="26"/>
    </location>
</feature>
<dbReference type="InterPro" id="IPR013784">
    <property type="entry name" value="Carb-bd-like_fold"/>
</dbReference>
<evidence type="ECO:0000256" key="1">
    <source>
        <dbReference type="SAM" id="SignalP"/>
    </source>
</evidence>
<dbReference type="InterPro" id="IPR011050">
    <property type="entry name" value="Pectin_lyase_fold/virulence"/>
</dbReference>
<evidence type="ECO:0000259" key="2">
    <source>
        <dbReference type="Pfam" id="PF13229"/>
    </source>
</evidence>
<proteinExistence type="predicted"/>
<dbReference type="Gene3D" id="2.160.20.10">
    <property type="entry name" value="Single-stranded right-handed beta-helix, Pectin lyase-like"/>
    <property type="match status" value="1"/>
</dbReference>
<accession>A0ABS1LIG7</accession>